<name>A0ABX5CVJ2_LACPE</name>
<evidence type="ECO:0000313" key="2">
    <source>
        <dbReference type="Proteomes" id="UP000238378"/>
    </source>
</evidence>
<feature type="non-terminal residue" evidence="1">
    <location>
        <position position="1"/>
    </location>
</feature>
<dbReference type="EMBL" id="PVOB01000340">
    <property type="protein sequence ID" value="PRO89850.1"/>
    <property type="molecule type" value="Genomic_DNA"/>
</dbReference>
<keyword evidence="2" id="KW-1185">Reference proteome</keyword>
<organism evidence="1 2">
    <name type="scientific">Lactiplantibacillus pentosus</name>
    <name type="common">Lactobacillus pentosus</name>
    <dbReference type="NCBI Taxonomy" id="1589"/>
    <lineage>
        <taxon>Bacteria</taxon>
        <taxon>Bacillati</taxon>
        <taxon>Bacillota</taxon>
        <taxon>Bacilli</taxon>
        <taxon>Lactobacillales</taxon>
        <taxon>Lactobacillaceae</taxon>
        <taxon>Lactiplantibacillus</taxon>
    </lineage>
</organism>
<proteinExistence type="predicted"/>
<comment type="caution">
    <text evidence="1">The sequence shown here is derived from an EMBL/GenBank/DDBJ whole genome shotgun (WGS) entry which is preliminary data.</text>
</comment>
<sequence>KRVRVRLGLPVSYARTPSGNAPLNALARLILSPNPSEPHTLKTLGLAQNTFQPGWYSKGRHMWTQLFVELVVGSLVHENFDIE</sequence>
<evidence type="ECO:0000313" key="1">
    <source>
        <dbReference type="EMBL" id="PRO89850.1"/>
    </source>
</evidence>
<dbReference type="Proteomes" id="UP000238378">
    <property type="component" value="Unassembled WGS sequence"/>
</dbReference>
<accession>A0ABX5CVJ2</accession>
<gene>
    <name evidence="1" type="ORF">C6Y08_17470</name>
</gene>
<protein>
    <submittedName>
        <fullName evidence="1">Uncharacterized protein</fullName>
    </submittedName>
</protein>
<reference evidence="1 2" key="1">
    <citation type="submission" date="2018-03" db="EMBL/GenBank/DDBJ databases">
        <title>Draft Genome Sequences of six Lactobacillus pentosus Strains Isolated from Brines of Traditionally Fermented Spanish-Style Green Table Olives.</title>
        <authorList>
            <person name="Calero-Delgado B."/>
            <person name="Martin-Platero A.M."/>
            <person name="Perez-Pulido A.J."/>
            <person name="Benitez-Cabello A."/>
            <person name="Casimiro-Soriguer C.S."/>
            <person name="Martinez-Bueno M."/>
            <person name="Arroyo-Lopez F.N."/>
            <person name="Rodriguez-Gomez F."/>
            <person name="Bautista-Gallego J."/>
            <person name="Garrido-Fernandez A."/>
            <person name="Jimenez-Diaz R."/>
        </authorList>
    </citation>
    <scope>NUCLEOTIDE SEQUENCE [LARGE SCALE GENOMIC DNA]</scope>
    <source>
        <strain evidence="1 2">IG2</strain>
    </source>
</reference>
<feature type="non-terminal residue" evidence="1">
    <location>
        <position position="83"/>
    </location>
</feature>